<dbReference type="Proteomes" id="UP000031036">
    <property type="component" value="Unassembled WGS sequence"/>
</dbReference>
<feature type="region of interest" description="Disordered" evidence="1">
    <location>
        <begin position="103"/>
        <end position="132"/>
    </location>
</feature>
<keyword evidence="3" id="KW-1185">Reference proteome</keyword>
<reference evidence="2 3" key="1">
    <citation type="submission" date="2014-11" db="EMBL/GenBank/DDBJ databases">
        <title>Genetic blueprint of the zoonotic pathogen Toxocara canis.</title>
        <authorList>
            <person name="Zhu X.-Q."/>
            <person name="Korhonen P.K."/>
            <person name="Cai H."/>
            <person name="Young N.D."/>
            <person name="Nejsum P."/>
            <person name="von Samson-Himmelstjerna G."/>
            <person name="Boag P.R."/>
            <person name="Tan P."/>
            <person name="Li Q."/>
            <person name="Min J."/>
            <person name="Yang Y."/>
            <person name="Wang X."/>
            <person name="Fang X."/>
            <person name="Hall R.S."/>
            <person name="Hofmann A."/>
            <person name="Sternberg P.W."/>
            <person name="Jex A.R."/>
            <person name="Gasser R.B."/>
        </authorList>
    </citation>
    <scope>NUCLEOTIDE SEQUENCE [LARGE SCALE GENOMIC DNA]</scope>
    <source>
        <strain evidence="2">PN_DK_2014</strain>
    </source>
</reference>
<feature type="compositionally biased region" description="Low complexity" evidence="1">
    <location>
        <begin position="198"/>
        <end position="210"/>
    </location>
</feature>
<dbReference type="OMA" id="EHIEMER"/>
<accession>A0A0B2UX52</accession>
<evidence type="ECO:0000313" key="2">
    <source>
        <dbReference type="EMBL" id="KHN73682.1"/>
    </source>
</evidence>
<protein>
    <submittedName>
        <fullName evidence="2">Uncharacterized protein</fullName>
    </submittedName>
</protein>
<sequence length="229" mass="25311">MILSNSAVLSIEVILPFFPELQLDDDGTPICMLCDEKLPNEREWAEHIEMERAKLIKSIIGIKEQKVAALQRTLSSPAATDQSKRKREYELMRIRANQQKRLGMKNVVSRDPLPSLGRPSNSDSPSCSPSVSAFVKKEETEASATDKSFCKSCERHHEYLIISNSFDQPRCQECFMKLRAQTSALPLTITSSPMDSCSPGASSEGGAAEKASPHSPLSLVVDSKRAKID</sequence>
<feature type="region of interest" description="Disordered" evidence="1">
    <location>
        <begin position="191"/>
        <end position="229"/>
    </location>
</feature>
<gene>
    <name evidence="2" type="ORF">Tcan_16291</name>
</gene>
<name>A0A0B2UX52_TOXCA</name>
<organism evidence="2 3">
    <name type="scientific">Toxocara canis</name>
    <name type="common">Canine roundworm</name>
    <dbReference type="NCBI Taxonomy" id="6265"/>
    <lineage>
        <taxon>Eukaryota</taxon>
        <taxon>Metazoa</taxon>
        <taxon>Ecdysozoa</taxon>
        <taxon>Nematoda</taxon>
        <taxon>Chromadorea</taxon>
        <taxon>Rhabditida</taxon>
        <taxon>Spirurina</taxon>
        <taxon>Ascaridomorpha</taxon>
        <taxon>Ascaridoidea</taxon>
        <taxon>Toxocaridae</taxon>
        <taxon>Toxocara</taxon>
    </lineage>
</organism>
<feature type="compositionally biased region" description="Low complexity" evidence="1">
    <location>
        <begin position="119"/>
        <end position="132"/>
    </location>
</feature>
<evidence type="ECO:0000313" key="3">
    <source>
        <dbReference type="Proteomes" id="UP000031036"/>
    </source>
</evidence>
<dbReference type="OrthoDB" id="5810293at2759"/>
<dbReference type="STRING" id="6265.A0A0B2UX52"/>
<evidence type="ECO:0000256" key="1">
    <source>
        <dbReference type="SAM" id="MobiDB-lite"/>
    </source>
</evidence>
<dbReference type="AlphaFoldDB" id="A0A0B2UX52"/>
<dbReference type="EMBL" id="JPKZ01003091">
    <property type="protein sequence ID" value="KHN73682.1"/>
    <property type="molecule type" value="Genomic_DNA"/>
</dbReference>
<comment type="caution">
    <text evidence="2">The sequence shown here is derived from an EMBL/GenBank/DDBJ whole genome shotgun (WGS) entry which is preliminary data.</text>
</comment>
<proteinExistence type="predicted"/>